<keyword evidence="8" id="KW-0206">Cytoskeleton</keyword>
<sequence>MTSIKDAIKNFETKSGTPEEPCVAAEQEKVLLFGQMPPIVKMDNTLSTLKACKHLALSSNCIEKITGIKGCESLEVLSLGRNQIKKLDGVEDVSETLQELWISYNLLTSLRGVEKLSKLRVLYVANNLVAKLPELDVLKECKLLEELLLVGNPIWDELSKPGGPEDFREQIAGRVPWLKKLDGSPLTEEEKTAGAEKVP</sequence>
<dbReference type="InterPro" id="IPR025875">
    <property type="entry name" value="Leu-rich_rpt_4"/>
</dbReference>
<dbReference type="AlphaFoldDB" id="L1JU74"/>
<keyword evidence="4" id="KW-0493">Microtubule</keyword>
<dbReference type="OrthoDB" id="266138at2759"/>
<keyword evidence="2" id="KW-0963">Cytoplasm</keyword>
<reference evidence="14" key="2">
    <citation type="submission" date="2012-11" db="EMBL/GenBank/DDBJ databases">
        <authorList>
            <person name="Kuo A."/>
            <person name="Curtis B.A."/>
            <person name="Tanifuji G."/>
            <person name="Burki F."/>
            <person name="Gruber A."/>
            <person name="Irimia M."/>
            <person name="Maruyama S."/>
            <person name="Arias M.C."/>
            <person name="Ball S.G."/>
            <person name="Gile G.H."/>
            <person name="Hirakawa Y."/>
            <person name="Hopkins J.F."/>
            <person name="Rensing S.A."/>
            <person name="Schmutz J."/>
            <person name="Symeonidi A."/>
            <person name="Elias M."/>
            <person name="Eveleigh R.J."/>
            <person name="Herman E.K."/>
            <person name="Klute M.J."/>
            <person name="Nakayama T."/>
            <person name="Obornik M."/>
            <person name="Reyes-Prieto A."/>
            <person name="Armbrust E.V."/>
            <person name="Aves S.J."/>
            <person name="Beiko R.G."/>
            <person name="Coutinho P."/>
            <person name="Dacks J.B."/>
            <person name="Durnford D.G."/>
            <person name="Fast N.M."/>
            <person name="Green B.R."/>
            <person name="Grisdale C."/>
            <person name="Hempe F."/>
            <person name="Henrissat B."/>
            <person name="Hoppner M.P."/>
            <person name="Ishida K.-I."/>
            <person name="Kim E."/>
            <person name="Koreny L."/>
            <person name="Kroth P.G."/>
            <person name="Liu Y."/>
            <person name="Malik S.-B."/>
            <person name="Maier U.G."/>
            <person name="McRose D."/>
            <person name="Mock T."/>
            <person name="Neilson J.A."/>
            <person name="Onodera N.T."/>
            <person name="Poole A.M."/>
            <person name="Pritham E.J."/>
            <person name="Richards T.A."/>
            <person name="Rocap G."/>
            <person name="Roy S.W."/>
            <person name="Sarai C."/>
            <person name="Schaack S."/>
            <person name="Shirato S."/>
            <person name="Slamovits C.H."/>
            <person name="Spencer D.F."/>
            <person name="Suzuki S."/>
            <person name="Worden A.Z."/>
            <person name="Zauner S."/>
            <person name="Barry K."/>
            <person name="Bell C."/>
            <person name="Bharti A.K."/>
            <person name="Crow J.A."/>
            <person name="Grimwood J."/>
            <person name="Kramer R."/>
            <person name="Lindquist E."/>
            <person name="Lucas S."/>
            <person name="Salamov A."/>
            <person name="McFadden G.I."/>
            <person name="Lane C.E."/>
            <person name="Keeling P.J."/>
            <person name="Gray M.W."/>
            <person name="Grigoriev I.V."/>
            <person name="Archibald J.M."/>
        </authorList>
    </citation>
    <scope>NUCLEOTIDE SEQUENCE</scope>
    <source>
        <strain evidence="14">CCMP2712</strain>
    </source>
</reference>
<dbReference type="HOGENOM" id="CLU_092189_0_0_1"/>
<dbReference type="KEGG" id="gtt:GUITHDRAFT_102579"/>
<dbReference type="SMART" id="SM00365">
    <property type="entry name" value="LRR_SD22"/>
    <property type="match status" value="4"/>
</dbReference>
<proteinExistence type="inferred from homology"/>
<dbReference type="InterPro" id="IPR032675">
    <property type="entry name" value="LRR_dom_sf"/>
</dbReference>
<comment type="subcellular location">
    <subcellularLocation>
        <location evidence="1">Cytoplasm</location>
        <location evidence="1">Cytoskeleton</location>
        <location evidence="1">Cilium axoneme</location>
    </subcellularLocation>
</comment>
<dbReference type="EMBL" id="JH992974">
    <property type="protein sequence ID" value="EKX51967.1"/>
    <property type="molecule type" value="Genomic_DNA"/>
</dbReference>
<dbReference type="STRING" id="905079.L1JU74"/>
<accession>L1JU74</accession>
<evidence type="ECO:0000256" key="9">
    <source>
        <dbReference type="ARBA" id="ARBA00023273"/>
    </source>
</evidence>
<dbReference type="FunFam" id="3.80.10.10:FF:000049">
    <property type="entry name" value="Dynein light chain 1"/>
    <property type="match status" value="1"/>
</dbReference>
<dbReference type="RefSeq" id="XP_005838947.1">
    <property type="nucleotide sequence ID" value="XM_005838890.1"/>
</dbReference>
<keyword evidence="3" id="KW-0433">Leucine-rich repeat</keyword>
<dbReference type="PANTHER" id="PTHR15454:SF73">
    <property type="entry name" value="DYNEIN AXONEMAL LIGHT CHAIN 1"/>
    <property type="match status" value="1"/>
</dbReference>
<gene>
    <name evidence="12" type="ORF">GUITHDRAFT_102579</name>
</gene>
<evidence type="ECO:0000256" key="6">
    <source>
        <dbReference type="ARBA" id="ARBA00023017"/>
    </source>
</evidence>
<dbReference type="InterPro" id="IPR001611">
    <property type="entry name" value="Leu-rich_rpt"/>
</dbReference>
<evidence type="ECO:0000256" key="10">
    <source>
        <dbReference type="ARBA" id="ARBA00049659"/>
    </source>
</evidence>
<evidence type="ECO:0000313" key="14">
    <source>
        <dbReference type="Proteomes" id="UP000011087"/>
    </source>
</evidence>
<evidence type="ECO:0000256" key="11">
    <source>
        <dbReference type="ARBA" id="ARBA00049760"/>
    </source>
</evidence>
<evidence type="ECO:0000256" key="2">
    <source>
        <dbReference type="ARBA" id="ARBA00022490"/>
    </source>
</evidence>
<dbReference type="EnsemblProtists" id="EKX51967">
    <property type="protein sequence ID" value="EKX51967"/>
    <property type="gene ID" value="GUITHDRAFT_102579"/>
</dbReference>
<keyword evidence="9" id="KW-0966">Cell projection</keyword>
<protein>
    <recommendedName>
        <fullName evidence="11">Dynein axonemal light chain 1</fullName>
    </recommendedName>
</protein>
<keyword evidence="7" id="KW-0505">Motor protein</keyword>
<evidence type="ECO:0000256" key="4">
    <source>
        <dbReference type="ARBA" id="ARBA00022701"/>
    </source>
</evidence>
<keyword evidence="14" id="KW-1185">Reference proteome</keyword>
<dbReference type="PANTHER" id="PTHR15454">
    <property type="entry name" value="NISCHARIN RELATED"/>
    <property type="match status" value="1"/>
</dbReference>
<dbReference type="GO" id="GO:0005874">
    <property type="term" value="C:microtubule"/>
    <property type="evidence" value="ECO:0007669"/>
    <property type="project" value="UniProtKB-KW"/>
</dbReference>
<dbReference type="PaxDb" id="55529-EKX51967"/>
<reference evidence="12 14" key="1">
    <citation type="journal article" date="2012" name="Nature">
        <title>Algal genomes reveal evolutionary mosaicism and the fate of nucleomorphs.</title>
        <authorList>
            <consortium name="DOE Joint Genome Institute"/>
            <person name="Curtis B.A."/>
            <person name="Tanifuji G."/>
            <person name="Burki F."/>
            <person name="Gruber A."/>
            <person name="Irimia M."/>
            <person name="Maruyama S."/>
            <person name="Arias M.C."/>
            <person name="Ball S.G."/>
            <person name="Gile G.H."/>
            <person name="Hirakawa Y."/>
            <person name="Hopkins J.F."/>
            <person name="Kuo A."/>
            <person name="Rensing S.A."/>
            <person name="Schmutz J."/>
            <person name="Symeonidi A."/>
            <person name="Elias M."/>
            <person name="Eveleigh R.J."/>
            <person name="Herman E.K."/>
            <person name="Klute M.J."/>
            <person name="Nakayama T."/>
            <person name="Obornik M."/>
            <person name="Reyes-Prieto A."/>
            <person name="Armbrust E.V."/>
            <person name="Aves S.J."/>
            <person name="Beiko R.G."/>
            <person name="Coutinho P."/>
            <person name="Dacks J.B."/>
            <person name="Durnford D.G."/>
            <person name="Fast N.M."/>
            <person name="Green B.R."/>
            <person name="Grisdale C.J."/>
            <person name="Hempel F."/>
            <person name="Henrissat B."/>
            <person name="Hoppner M.P."/>
            <person name="Ishida K."/>
            <person name="Kim E."/>
            <person name="Koreny L."/>
            <person name="Kroth P.G."/>
            <person name="Liu Y."/>
            <person name="Malik S.B."/>
            <person name="Maier U.G."/>
            <person name="McRose D."/>
            <person name="Mock T."/>
            <person name="Neilson J.A."/>
            <person name="Onodera N.T."/>
            <person name="Poole A.M."/>
            <person name="Pritham E.J."/>
            <person name="Richards T.A."/>
            <person name="Rocap G."/>
            <person name="Roy S.W."/>
            <person name="Sarai C."/>
            <person name="Schaack S."/>
            <person name="Shirato S."/>
            <person name="Slamovits C.H."/>
            <person name="Spencer D.F."/>
            <person name="Suzuki S."/>
            <person name="Worden A.Z."/>
            <person name="Zauner S."/>
            <person name="Barry K."/>
            <person name="Bell C."/>
            <person name="Bharti A.K."/>
            <person name="Crow J.A."/>
            <person name="Grimwood J."/>
            <person name="Kramer R."/>
            <person name="Lindquist E."/>
            <person name="Lucas S."/>
            <person name="Salamov A."/>
            <person name="McFadden G.I."/>
            <person name="Lane C.E."/>
            <person name="Keeling P.J."/>
            <person name="Gray M.W."/>
            <person name="Grigoriev I.V."/>
            <person name="Archibald J.M."/>
        </authorList>
    </citation>
    <scope>NUCLEOTIDE SEQUENCE</scope>
    <source>
        <strain evidence="12 14">CCMP2712</strain>
    </source>
</reference>
<dbReference type="Gene3D" id="3.80.10.10">
    <property type="entry name" value="Ribonuclease Inhibitor"/>
    <property type="match status" value="1"/>
</dbReference>
<comment type="similarity">
    <text evidence="10">Belongs to the dynein light chain LC1-type family.</text>
</comment>
<dbReference type="GO" id="GO:0030286">
    <property type="term" value="C:dynein complex"/>
    <property type="evidence" value="ECO:0007669"/>
    <property type="project" value="UniProtKB-KW"/>
</dbReference>
<evidence type="ECO:0000256" key="1">
    <source>
        <dbReference type="ARBA" id="ARBA00004430"/>
    </source>
</evidence>
<evidence type="ECO:0000313" key="13">
    <source>
        <dbReference type="EnsemblProtists" id="EKX51967"/>
    </source>
</evidence>
<reference evidence="13" key="3">
    <citation type="submission" date="2016-03" db="UniProtKB">
        <authorList>
            <consortium name="EnsemblProtists"/>
        </authorList>
    </citation>
    <scope>IDENTIFICATION</scope>
</reference>
<dbReference type="GO" id="GO:0005930">
    <property type="term" value="C:axoneme"/>
    <property type="evidence" value="ECO:0007669"/>
    <property type="project" value="UniProtKB-SubCell"/>
</dbReference>
<dbReference type="SUPFAM" id="SSF52058">
    <property type="entry name" value="L domain-like"/>
    <property type="match status" value="1"/>
</dbReference>
<dbReference type="OMA" id="ESIWRAE"/>
<dbReference type="PROSITE" id="PS51450">
    <property type="entry name" value="LRR"/>
    <property type="match status" value="3"/>
</dbReference>
<name>L1JU74_GUITC</name>
<evidence type="ECO:0000256" key="8">
    <source>
        <dbReference type="ARBA" id="ARBA00023212"/>
    </source>
</evidence>
<keyword evidence="5" id="KW-0677">Repeat</keyword>
<evidence type="ECO:0000256" key="5">
    <source>
        <dbReference type="ARBA" id="ARBA00022737"/>
    </source>
</evidence>
<keyword evidence="6" id="KW-0243">Dynein</keyword>
<dbReference type="Pfam" id="PF12799">
    <property type="entry name" value="LRR_4"/>
    <property type="match status" value="2"/>
</dbReference>
<dbReference type="eggNOG" id="KOG0531">
    <property type="taxonomic scope" value="Eukaryota"/>
</dbReference>
<organism evidence="12">
    <name type="scientific">Guillardia theta (strain CCMP2712)</name>
    <name type="common">Cryptophyte</name>
    <dbReference type="NCBI Taxonomy" id="905079"/>
    <lineage>
        <taxon>Eukaryota</taxon>
        <taxon>Cryptophyceae</taxon>
        <taxon>Pyrenomonadales</taxon>
        <taxon>Geminigeraceae</taxon>
        <taxon>Guillardia</taxon>
    </lineage>
</organism>
<evidence type="ECO:0000313" key="12">
    <source>
        <dbReference type="EMBL" id="EKX51967.1"/>
    </source>
</evidence>
<dbReference type="GeneID" id="17308417"/>
<evidence type="ECO:0000256" key="7">
    <source>
        <dbReference type="ARBA" id="ARBA00023175"/>
    </source>
</evidence>
<evidence type="ECO:0000256" key="3">
    <source>
        <dbReference type="ARBA" id="ARBA00022614"/>
    </source>
</evidence>
<dbReference type="Proteomes" id="UP000011087">
    <property type="component" value="Unassembled WGS sequence"/>
</dbReference>